<sequence>MKRIFGITTVLVCAAFLLSSFSLRENPQDPPRGKKKERHIKLVKVDEDGNKTELDTILSNDDFFVWNGDTIGGGMKWFSKREFVPDSLLGDMDFDFDFDVDSHGKGNVFVLKSDGDSTLEYRFDMRKDDLHGDHDVMVWHGDKGENRIFVAPKVPGVPPVPPVPRLHFLENANTENIIDLSDPGIISYKKKKMKDGKEKITIVRTEPGKVKTRKVEEIIINEKGGHATSWSTPKVHKVVVAKTKDGKTRISDDENVFHLDGEEETVKVIQEEGKVIRIKEVKRGDKKDVEVEVEVEESEENN</sequence>
<reference evidence="2 3" key="1">
    <citation type="submission" date="2019-11" db="EMBL/GenBank/DDBJ databases">
        <authorList>
            <person name="Zheng R.K."/>
            <person name="Sun C.M."/>
        </authorList>
    </citation>
    <scope>NUCLEOTIDE SEQUENCE [LARGE SCALE GENOMIC DNA]</scope>
    <source>
        <strain evidence="2 3">WC007</strain>
    </source>
</reference>
<dbReference type="EMBL" id="CP046401">
    <property type="protein sequence ID" value="QGY44994.1"/>
    <property type="molecule type" value="Genomic_DNA"/>
</dbReference>
<feature type="chain" id="PRO_5026011211" evidence="1">
    <location>
        <begin position="25"/>
        <end position="302"/>
    </location>
</feature>
<dbReference type="Proteomes" id="UP000428260">
    <property type="component" value="Chromosome"/>
</dbReference>
<evidence type="ECO:0000256" key="1">
    <source>
        <dbReference type="SAM" id="SignalP"/>
    </source>
</evidence>
<dbReference type="RefSeq" id="WP_158867834.1">
    <property type="nucleotide sequence ID" value="NZ_CP046401.1"/>
</dbReference>
<accession>A0A6I6K4R6</accession>
<evidence type="ECO:0000313" key="3">
    <source>
        <dbReference type="Proteomes" id="UP000428260"/>
    </source>
</evidence>
<gene>
    <name evidence="2" type="ORF">GM418_15330</name>
</gene>
<keyword evidence="1" id="KW-0732">Signal</keyword>
<proteinExistence type="predicted"/>
<dbReference type="KEGG" id="mcos:GM418_15330"/>
<keyword evidence="3" id="KW-1185">Reference proteome</keyword>
<organism evidence="2 3">
    <name type="scientific">Maribellus comscasis</name>
    <dbReference type="NCBI Taxonomy" id="2681766"/>
    <lineage>
        <taxon>Bacteria</taxon>
        <taxon>Pseudomonadati</taxon>
        <taxon>Bacteroidota</taxon>
        <taxon>Bacteroidia</taxon>
        <taxon>Marinilabiliales</taxon>
        <taxon>Prolixibacteraceae</taxon>
        <taxon>Maribellus</taxon>
    </lineage>
</organism>
<name>A0A6I6K4R6_9BACT</name>
<evidence type="ECO:0000313" key="2">
    <source>
        <dbReference type="EMBL" id="QGY44994.1"/>
    </source>
</evidence>
<dbReference type="AlphaFoldDB" id="A0A6I6K4R6"/>
<feature type="signal peptide" evidence="1">
    <location>
        <begin position="1"/>
        <end position="24"/>
    </location>
</feature>
<protein>
    <submittedName>
        <fullName evidence="2">Uncharacterized protein</fullName>
    </submittedName>
</protein>